<keyword evidence="3" id="KW-1185">Reference proteome</keyword>
<evidence type="ECO:0000313" key="2">
    <source>
        <dbReference type="EMBL" id="GLB36854.1"/>
    </source>
</evidence>
<dbReference type="GO" id="GO:0008757">
    <property type="term" value="F:S-adenosylmethionine-dependent methyltransferase activity"/>
    <property type="evidence" value="ECO:0007669"/>
    <property type="project" value="UniProtKB-ARBA"/>
</dbReference>
<protein>
    <submittedName>
        <fullName evidence="2">Lysine methyltransferase</fullName>
    </submittedName>
</protein>
<dbReference type="EMBL" id="BRPK01000003">
    <property type="protein sequence ID" value="GLB36854.1"/>
    <property type="molecule type" value="Genomic_DNA"/>
</dbReference>
<accession>A0A9P3PJZ5</accession>
<dbReference type="PANTHER" id="PTHR14614:SF147">
    <property type="entry name" value="S-ADENOSYLMETHIONINE-DEPENDENT METHYLTRANSFERASE OF THE SEVEN BETA-STRAND FAMILY"/>
    <property type="match status" value="1"/>
</dbReference>
<dbReference type="SUPFAM" id="SSF53335">
    <property type="entry name" value="S-adenosyl-L-methionine-dependent methyltransferases"/>
    <property type="match status" value="1"/>
</dbReference>
<dbReference type="InterPro" id="IPR029063">
    <property type="entry name" value="SAM-dependent_MTases_sf"/>
</dbReference>
<dbReference type="AlphaFoldDB" id="A0A9P3PJZ5"/>
<evidence type="ECO:0000256" key="1">
    <source>
        <dbReference type="SAM" id="MobiDB-lite"/>
    </source>
</evidence>
<dbReference type="InterPro" id="IPR019410">
    <property type="entry name" value="Methyltransf_16"/>
</dbReference>
<reference evidence="2" key="1">
    <citation type="submission" date="2022-07" db="EMBL/GenBank/DDBJ databases">
        <title>The genome of Lyophyllum shimeji provides insight into the initial evolution of ectomycorrhizal fungal genome.</title>
        <authorList>
            <person name="Kobayashi Y."/>
            <person name="Shibata T."/>
            <person name="Hirakawa H."/>
            <person name="Shigenobu S."/>
            <person name="Nishiyama T."/>
            <person name="Yamada A."/>
            <person name="Hasebe M."/>
            <person name="Kawaguchi M."/>
        </authorList>
    </citation>
    <scope>NUCLEOTIDE SEQUENCE</scope>
    <source>
        <strain evidence="2">AT787</strain>
    </source>
</reference>
<dbReference type="PANTHER" id="PTHR14614">
    <property type="entry name" value="HEPATOCELLULAR CARCINOMA-ASSOCIATED ANTIGEN"/>
    <property type="match status" value="1"/>
</dbReference>
<feature type="region of interest" description="Disordered" evidence="1">
    <location>
        <begin position="42"/>
        <end position="66"/>
    </location>
</feature>
<dbReference type="Proteomes" id="UP001063166">
    <property type="component" value="Unassembled WGS sequence"/>
</dbReference>
<proteinExistence type="predicted"/>
<dbReference type="OrthoDB" id="433955at2759"/>
<gene>
    <name evidence="2" type="ORF">LshimejAT787_0311410</name>
</gene>
<sequence>MALRPPTSRLPPIQRIASHPVKDLAEALTYLRHIYNPEVRGSRRCTPEARSGNAAAPMQYKTREESGLDELRSDAFERSHAIRWLTALVAQAGIWDSQPTAVDSPQSASSRKRDQLIHDAASILAICSGAAAAGTVVRDFIFDRPGGGEPIKVHMKDVPLDNSDYGSVGAQTWGGACVLAEIILDEPARFGLLLPGQHELRILELGAGTGLVSLTVGKLLESSSAPYQGATIIATDYYPSVLENLESNIRSNFSSPRDSESVRISSHFLDWSFANEPSLNPPFDEPFDLVLGADIVYEAEHARWIKSCLTKLMRKPSGEQDPSFHLMIPLRSTHTPESSTVDTVFACPDDDTPEHRPALKIIAKETIICDAGTGLGPDQVEYAYYRIGWR</sequence>
<dbReference type="Pfam" id="PF10294">
    <property type="entry name" value="Methyltransf_16"/>
    <property type="match status" value="1"/>
</dbReference>
<comment type="caution">
    <text evidence="2">The sequence shown here is derived from an EMBL/GenBank/DDBJ whole genome shotgun (WGS) entry which is preliminary data.</text>
</comment>
<name>A0A9P3PJZ5_LYOSH</name>
<organism evidence="2 3">
    <name type="scientific">Lyophyllum shimeji</name>
    <name type="common">Hon-shimeji</name>
    <name type="synonym">Tricholoma shimeji</name>
    <dbReference type="NCBI Taxonomy" id="47721"/>
    <lineage>
        <taxon>Eukaryota</taxon>
        <taxon>Fungi</taxon>
        <taxon>Dikarya</taxon>
        <taxon>Basidiomycota</taxon>
        <taxon>Agaricomycotina</taxon>
        <taxon>Agaricomycetes</taxon>
        <taxon>Agaricomycetidae</taxon>
        <taxon>Agaricales</taxon>
        <taxon>Tricholomatineae</taxon>
        <taxon>Lyophyllaceae</taxon>
        <taxon>Lyophyllum</taxon>
    </lineage>
</organism>
<dbReference type="CDD" id="cd02440">
    <property type="entry name" value="AdoMet_MTases"/>
    <property type="match status" value="1"/>
</dbReference>
<dbReference type="Gene3D" id="3.40.50.150">
    <property type="entry name" value="Vaccinia Virus protein VP39"/>
    <property type="match status" value="1"/>
</dbReference>
<dbReference type="GO" id="GO:0032259">
    <property type="term" value="P:methylation"/>
    <property type="evidence" value="ECO:0007669"/>
    <property type="project" value="UniProtKB-KW"/>
</dbReference>
<keyword evidence="2" id="KW-0489">Methyltransferase</keyword>
<keyword evidence="2" id="KW-0808">Transferase</keyword>
<evidence type="ECO:0000313" key="3">
    <source>
        <dbReference type="Proteomes" id="UP001063166"/>
    </source>
</evidence>